<dbReference type="SUPFAM" id="SSF47459">
    <property type="entry name" value="HLH, helix-loop-helix DNA-binding domain"/>
    <property type="match status" value="1"/>
</dbReference>
<dbReference type="STRING" id="3827.A0A1S2Z393"/>
<feature type="compositionally biased region" description="Polar residues" evidence="6">
    <location>
        <begin position="248"/>
        <end position="258"/>
    </location>
</feature>
<feature type="compositionally biased region" description="Polar residues" evidence="6">
    <location>
        <begin position="21"/>
        <end position="30"/>
    </location>
</feature>
<evidence type="ECO:0000256" key="2">
    <source>
        <dbReference type="ARBA" id="ARBA00023015"/>
    </source>
</evidence>
<dbReference type="FunFam" id="4.10.280.10:FF:000059">
    <property type="entry name" value="transcription factor UNE10 isoform X1"/>
    <property type="match status" value="1"/>
</dbReference>
<dbReference type="InterPro" id="IPR047265">
    <property type="entry name" value="PIF1-like_bHLH"/>
</dbReference>
<dbReference type="InterPro" id="IPR031066">
    <property type="entry name" value="bHLH_ALC-like_plant"/>
</dbReference>
<dbReference type="Pfam" id="PF00010">
    <property type="entry name" value="HLH"/>
    <property type="match status" value="1"/>
</dbReference>
<dbReference type="OrthoDB" id="71302at2759"/>
<reference evidence="9" key="1">
    <citation type="submission" date="2025-08" db="UniProtKB">
        <authorList>
            <consortium name="RefSeq"/>
        </authorList>
    </citation>
    <scope>IDENTIFICATION</scope>
    <source>
        <tissue evidence="9">Etiolated seedlings</tissue>
    </source>
</reference>
<dbReference type="InterPro" id="IPR036638">
    <property type="entry name" value="HLH_DNA-bd_sf"/>
</dbReference>
<dbReference type="InterPro" id="IPR011598">
    <property type="entry name" value="bHLH_dom"/>
</dbReference>
<dbReference type="PANTHER" id="PTHR45855">
    <property type="entry name" value="TRANSCRIPTION FACTOR PIF1-RELATED"/>
    <property type="match status" value="1"/>
</dbReference>
<dbReference type="Proteomes" id="UP000087171">
    <property type="component" value="Unplaced"/>
</dbReference>
<dbReference type="PROSITE" id="PS50888">
    <property type="entry name" value="BHLH"/>
    <property type="match status" value="1"/>
</dbReference>
<dbReference type="SMART" id="SM00353">
    <property type="entry name" value="HLH"/>
    <property type="match status" value="1"/>
</dbReference>
<feature type="region of interest" description="Disordered" evidence="6">
    <location>
        <begin position="1"/>
        <end position="32"/>
    </location>
</feature>
<dbReference type="KEGG" id="cam:101492173"/>
<evidence type="ECO:0000256" key="1">
    <source>
        <dbReference type="ARBA" id="ARBA00004123"/>
    </source>
</evidence>
<keyword evidence="4" id="KW-0804">Transcription</keyword>
<gene>
    <name evidence="9" type="primary">LOC101492173</name>
</gene>
<feature type="domain" description="BHLH" evidence="7">
    <location>
        <begin position="296"/>
        <end position="345"/>
    </location>
</feature>
<accession>A0A1S2Z393</accession>
<dbReference type="AlphaFoldDB" id="A0A1S2Z393"/>
<proteinExistence type="predicted"/>
<keyword evidence="2" id="KW-0805">Transcription regulation</keyword>
<organism evidence="8 9">
    <name type="scientific">Cicer arietinum</name>
    <name type="common">Chickpea</name>
    <name type="synonym">Garbanzo</name>
    <dbReference type="NCBI Taxonomy" id="3827"/>
    <lineage>
        <taxon>Eukaryota</taxon>
        <taxon>Viridiplantae</taxon>
        <taxon>Streptophyta</taxon>
        <taxon>Embryophyta</taxon>
        <taxon>Tracheophyta</taxon>
        <taxon>Spermatophyta</taxon>
        <taxon>Magnoliopsida</taxon>
        <taxon>eudicotyledons</taxon>
        <taxon>Gunneridae</taxon>
        <taxon>Pentapetalae</taxon>
        <taxon>rosids</taxon>
        <taxon>fabids</taxon>
        <taxon>Fabales</taxon>
        <taxon>Fabaceae</taxon>
        <taxon>Papilionoideae</taxon>
        <taxon>50 kb inversion clade</taxon>
        <taxon>NPAAA clade</taxon>
        <taxon>Hologalegina</taxon>
        <taxon>IRL clade</taxon>
        <taxon>Cicereae</taxon>
        <taxon>Cicer</taxon>
    </lineage>
</organism>
<keyword evidence="3" id="KW-0238">DNA-binding</keyword>
<dbReference type="CDD" id="cd11445">
    <property type="entry name" value="bHLH_AtPIF_like"/>
    <property type="match status" value="1"/>
</dbReference>
<feature type="region of interest" description="Disordered" evidence="6">
    <location>
        <begin position="248"/>
        <end position="309"/>
    </location>
</feature>
<sequence>MSQCVPSWDVEENPEPPRVTLRSNSNSTNPDVPMLDYDVAELTWENGQISMHGLGLPRVPVKHSTNAATTPNKDTWEKPRASGTLESIVNQATTIPHRGKSPFFAGGGMYGNVLVPWLDPQRAAAISATTNGMTMDALVPCSNPTKEQRIQTMDSISRVGIGTYMVGGPTPVGSCSAAPAATQEEGALVVAAAVKRGRVAHVVGSGRGQSVSGSGTFGRQSEQVTLDTYEREFGMGGFTSTSIASLDNTSSEKQCTKTTVDDHDSVCHSRPTMEDADVDAKKRENRKSSVSTKRSRAAAIHNQSERKRRDKINQRMKTLQKLVPNSNKTDKASMLDEVIEYLKNLQAQVQIVNRFNMSSMMMPMNMQQQLQMSIMNQMGMGMGMGMTGMPMGIGMGMGMDMNTMNRANIPNIPGMPPVLHPSAFMPMASWDVGGSCDRLQGPPGATGMTDPLSTLLGCQSQPMSMDAYSRIAAMCQQMQQPQGPGPKS</sequence>
<dbReference type="GO" id="GO:0046983">
    <property type="term" value="F:protein dimerization activity"/>
    <property type="evidence" value="ECO:0007669"/>
    <property type="project" value="InterPro"/>
</dbReference>
<dbReference type="eggNOG" id="ENOG502QUQP">
    <property type="taxonomic scope" value="Eukaryota"/>
</dbReference>
<dbReference type="PaxDb" id="3827-XP_004514235.1"/>
<evidence type="ECO:0000256" key="5">
    <source>
        <dbReference type="ARBA" id="ARBA00023242"/>
    </source>
</evidence>
<dbReference type="Gene3D" id="4.10.280.10">
    <property type="entry name" value="Helix-loop-helix DNA-binding domain"/>
    <property type="match status" value="1"/>
</dbReference>
<evidence type="ECO:0000259" key="7">
    <source>
        <dbReference type="PROSITE" id="PS50888"/>
    </source>
</evidence>
<evidence type="ECO:0000313" key="8">
    <source>
        <dbReference type="Proteomes" id="UP000087171"/>
    </source>
</evidence>
<name>A0A1S2Z393_CICAR</name>
<protein>
    <submittedName>
        <fullName evidence="9">Transcription factor UNE10</fullName>
    </submittedName>
</protein>
<dbReference type="GO" id="GO:0005634">
    <property type="term" value="C:nucleus"/>
    <property type="evidence" value="ECO:0007669"/>
    <property type="project" value="UniProtKB-SubCell"/>
</dbReference>
<dbReference type="GeneID" id="101492173"/>
<keyword evidence="5" id="KW-0539">Nucleus</keyword>
<evidence type="ECO:0000256" key="6">
    <source>
        <dbReference type="SAM" id="MobiDB-lite"/>
    </source>
</evidence>
<dbReference type="GO" id="GO:0003677">
    <property type="term" value="F:DNA binding"/>
    <property type="evidence" value="ECO:0007669"/>
    <property type="project" value="UniProtKB-KW"/>
</dbReference>
<keyword evidence="8" id="KW-1185">Reference proteome</keyword>
<comment type="subcellular location">
    <subcellularLocation>
        <location evidence="1">Nucleus</location>
    </subcellularLocation>
</comment>
<evidence type="ECO:0000256" key="4">
    <source>
        <dbReference type="ARBA" id="ARBA00023163"/>
    </source>
</evidence>
<evidence type="ECO:0000256" key="3">
    <source>
        <dbReference type="ARBA" id="ARBA00023125"/>
    </source>
</evidence>
<dbReference type="PANTHER" id="PTHR45855:SF23">
    <property type="entry name" value="TRANSCRIPTION FACTOR MEE8-RELATED"/>
    <property type="match status" value="1"/>
</dbReference>
<evidence type="ECO:0000313" key="9">
    <source>
        <dbReference type="RefSeq" id="XP_004514235.1"/>
    </source>
</evidence>
<dbReference type="RefSeq" id="XP_004514235.1">
    <property type="nucleotide sequence ID" value="XM_004514178.3"/>
</dbReference>
<feature type="compositionally biased region" description="Basic and acidic residues" evidence="6">
    <location>
        <begin position="259"/>
        <end position="282"/>
    </location>
</feature>